<dbReference type="Pfam" id="PF01381">
    <property type="entry name" value="HTH_3"/>
    <property type="match status" value="1"/>
</dbReference>
<sequence>MKSITLQMDQLDRKFSALQRVEKFSAPPSGWIYAIRTALGMTLKQLGTRMGISPQSVREMETREKAGTVSLKVLKQFGESMDMKLVYGFIPARKSLQQMLEDRALEIATEIVMRTSVNMQLEGQKNSPQRLEKAIRTRAKEILEKRPKYLWDSTMIR</sequence>
<dbReference type="AlphaFoldDB" id="A0A2M9ZE06"/>
<reference evidence="2 3" key="1">
    <citation type="submission" date="2017-07" db="EMBL/GenBank/DDBJ databases">
        <title>Leptospira spp. isolated from tropical soils.</title>
        <authorList>
            <person name="Thibeaux R."/>
            <person name="Iraola G."/>
            <person name="Ferres I."/>
            <person name="Bierque E."/>
            <person name="Girault D."/>
            <person name="Soupe-Gilbert M.-E."/>
            <person name="Picardeau M."/>
            <person name="Goarant C."/>
        </authorList>
    </citation>
    <scope>NUCLEOTIDE SEQUENCE [LARGE SCALE GENOMIC DNA]</scope>
    <source>
        <strain evidence="2 3">FH2-C-A2</strain>
    </source>
</reference>
<dbReference type="Proteomes" id="UP000231912">
    <property type="component" value="Unassembled WGS sequence"/>
</dbReference>
<gene>
    <name evidence="2" type="ORF">CH371_00625</name>
</gene>
<dbReference type="SMART" id="SM00530">
    <property type="entry name" value="HTH_XRE"/>
    <property type="match status" value="1"/>
</dbReference>
<comment type="caution">
    <text evidence="2">The sequence shown here is derived from an EMBL/GenBank/DDBJ whole genome shotgun (WGS) entry which is preliminary data.</text>
</comment>
<dbReference type="PROSITE" id="PS50943">
    <property type="entry name" value="HTH_CROC1"/>
    <property type="match status" value="1"/>
</dbReference>
<dbReference type="EMBL" id="NPDT01000001">
    <property type="protein sequence ID" value="PJZ66653.1"/>
    <property type="molecule type" value="Genomic_DNA"/>
</dbReference>
<evidence type="ECO:0000313" key="3">
    <source>
        <dbReference type="Proteomes" id="UP000231912"/>
    </source>
</evidence>
<dbReference type="SUPFAM" id="SSF47413">
    <property type="entry name" value="lambda repressor-like DNA-binding domains"/>
    <property type="match status" value="1"/>
</dbReference>
<dbReference type="RefSeq" id="WP_100757272.1">
    <property type="nucleotide sequence ID" value="NZ_NPDT01000001.1"/>
</dbReference>
<dbReference type="GO" id="GO:0003677">
    <property type="term" value="F:DNA binding"/>
    <property type="evidence" value="ECO:0007669"/>
    <property type="project" value="InterPro"/>
</dbReference>
<dbReference type="InterPro" id="IPR010982">
    <property type="entry name" value="Lambda_DNA-bd_dom_sf"/>
</dbReference>
<dbReference type="CDD" id="cd00093">
    <property type="entry name" value="HTH_XRE"/>
    <property type="match status" value="1"/>
</dbReference>
<proteinExistence type="predicted"/>
<organism evidence="2 3">
    <name type="scientific">Leptospira wolffii</name>
    <dbReference type="NCBI Taxonomy" id="409998"/>
    <lineage>
        <taxon>Bacteria</taxon>
        <taxon>Pseudomonadati</taxon>
        <taxon>Spirochaetota</taxon>
        <taxon>Spirochaetia</taxon>
        <taxon>Leptospirales</taxon>
        <taxon>Leptospiraceae</taxon>
        <taxon>Leptospira</taxon>
    </lineage>
</organism>
<dbReference type="InterPro" id="IPR001387">
    <property type="entry name" value="Cro/C1-type_HTH"/>
</dbReference>
<dbReference type="NCBIfam" id="TIGR02612">
    <property type="entry name" value="mob_myst_A"/>
    <property type="match status" value="1"/>
</dbReference>
<accession>A0A2M9ZE06</accession>
<name>A0A2M9ZE06_9LEPT</name>
<evidence type="ECO:0000313" key="2">
    <source>
        <dbReference type="EMBL" id="PJZ66653.1"/>
    </source>
</evidence>
<protein>
    <submittedName>
        <fullName evidence="2">XRE family transcriptional regulator</fullName>
    </submittedName>
</protein>
<dbReference type="InterPro" id="IPR013435">
    <property type="entry name" value="Mobile_mystery_prot_A"/>
</dbReference>
<evidence type="ECO:0000259" key="1">
    <source>
        <dbReference type="PROSITE" id="PS50943"/>
    </source>
</evidence>
<dbReference type="Gene3D" id="1.10.260.40">
    <property type="entry name" value="lambda repressor-like DNA-binding domains"/>
    <property type="match status" value="1"/>
</dbReference>
<feature type="domain" description="HTH cro/C1-type" evidence="1">
    <location>
        <begin position="32"/>
        <end position="84"/>
    </location>
</feature>